<name>A0AAV5HHY8_9ROSI</name>
<proteinExistence type="predicted"/>
<comment type="caution">
    <text evidence="1">The sequence shown here is derived from an EMBL/GenBank/DDBJ whole genome shotgun (WGS) entry which is preliminary data.</text>
</comment>
<dbReference type="Proteomes" id="UP001054252">
    <property type="component" value="Unassembled WGS sequence"/>
</dbReference>
<keyword evidence="2" id="KW-1185">Reference proteome</keyword>
<gene>
    <name evidence="1" type="ORF">SLEP1_g656</name>
</gene>
<evidence type="ECO:0000313" key="2">
    <source>
        <dbReference type="Proteomes" id="UP001054252"/>
    </source>
</evidence>
<organism evidence="1 2">
    <name type="scientific">Rubroshorea leprosula</name>
    <dbReference type="NCBI Taxonomy" id="152421"/>
    <lineage>
        <taxon>Eukaryota</taxon>
        <taxon>Viridiplantae</taxon>
        <taxon>Streptophyta</taxon>
        <taxon>Embryophyta</taxon>
        <taxon>Tracheophyta</taxon>
        <taxon>Spermatophyta</taxon>
        <taxon>Magnoliopsida</taxon>
        <taxon>eudicotyledons</taxon>
        <taxon>Gunneridae</taxon>
        <taxon>Pentapetalae</taxon>
        <taxon>rosids</taxon>
        <taxon>malvids</taxon>
        <taxon>Malvales</taxon>
        <taxon>Dipterocarpaceae</taxon>
        <taxon>Rubroshorea</taxon>
    </lineage>
</organism>
<reference evidence="1 2" key="1">
    <citation type="journal article" date="2021" name="Commun. Biol.">
        <title>The genome of Shorea leprosula (Dipterocarpaceae) highlights the ecological relevance of drought in aseasonal tropical rainforests.</title>
        <authorList>
            <person name="Ng K.K.S."/>
            <person name="Kobayashi M.J."/>
            <person name="Fawcett J.A."/>
            <person name="Hatakeyama M."/>
            <person name="Paape T."/>
            <person name="Ng C.H."/>
            <person name="Ang C.C."/>
            <person name="Tnah L.H."/>
            <person name="Lee C.T."/>
            <person name="Nishiyama T."/>
            <person name="Sese J."/>
            <person name="O'Brien M.J."/>
            <person name="Copetti D."/>
            <person name="Mohd Noor M.I."/>
            <person name="Ong R.C."/>
            <person name="Putra M."/>
            <person name="Sireger I.Z."/>
            <person name="Indrioko S."/>
            <person name="Kosugi Y."/>
            <person name="Izuno A."/>
            <person name="Isagi Y."/>
            <person name="Lee S.L."/>
            <person name="Shimizu K.K."/>
        </authorList>
    </citation>
    <scope>NUCLEOTIDE SEQUENCE [LARGE SCALE GENOMIC DNA]</scope>
    <source>
        <strain evidence="1">214</strain>
    </source>
</reference>
<protein>
    <submittedName>
        <fullName evidence="1">Uncharacterized protein</fullName>
    </submittedName>
</protein>
<dbReference type="AlphaFoldDB" id="A0AAV5HHY8"/>
<accession>A0AAV5HHY8</accession>
<sequence>MLAHFQGIFFQGAMATKLADDYYQEPISIGIKAMLQKALGNGGCWATAYCPWVVLVHFRSSATGCMWQKFYPKFEWIFDMQFNCIN</sequence>
<dbReference type="EMBL" id="BPVZ01000001">
    <property type="protein sequence ID" value="GKU86082.1"/>
    <property type="molecule type" value="Genomic_DNA"/>
</dbReference>
<evidence type="ECO:0000313" key="1">
    <source>
        <dbReference type="EMBL" id="GKU86082.1"/>
    </source>
</evidence>